<evidence type="ECO:0000313" key="2">
    <source>
        <dbReference type="EMBL" id="SBP54567.1"/>
    </source>
</evidence>
<dbReference type="EMBL" id="HADY01016082">
    <property type="protein sequence ID" value="SBP54567.1"/>
    <property type="molecule type" value="Transcribed_RNA"/>
</dbReference>
<organism evidence="2">
    <name type="scientific">Nothobranchius furzeri</name>
    <name type="common">Turquoise killifish</name>
    <dbReference type="NCBI Taxonomy" id="105023"/>
    <lineage>
        <taxon>Eukaryota</taxon>
        <taxon>Metazoa</taxon>
        <taxon>Chordata</taxon>
        <taxon>Craniata</taxon>
        <taxon>Vertebrata</taxon>
        <taxon>Euteleostomi</taxon>
        <taxon>Actinopterygii</taxon>
        <taxon>Neopterygii</taxon>
        <taxon>Teleostei</taxon>
        <taxon>Neoteleostei</taxon>
        <taxon>Acanthomorphata</taxon>
        <taxon>Ovalentaria</taxon>
        <taxon>Atherinomorphae</taxon>
        <taxon>Cyprinodontiformes</taxon>
        <taxon>Nothobranchiidae</taxon>
        <taxon>Nothobranchius</taxon>
    </lineage>
</organism>
<reference evidence="2" key="2">
    <citation type="submission" date="2016-06" db="EMBL/GenBank/DDBJ databases">
        <title>The genome of a short-lived fish provides insights into sex chromosome evolution and the genetic control of aging.</title>
        <authorList>
            <person name="Reichwald K."/>
            <person name="Felder M."/>
            <person name="Petzold A."/>
            <person name="Koch P."/>
            <person name="Groth M."/>
            <person name="Platzer M."/>
        </authorList>
    </citation>
    <scope>NUCLEOTIDE SEQUENCE</scope>
    <source>
        <tissue evidence="2">Brain</tissue>
    </source>
</reference>
<gene>
    <name evidence="2" type="primary">Nfu_g_1_025838</name>
</gene>
<reference evidence="2" key="1">
    <citation type="submission" date="2016-05" db="EMBL/GenBank/DDBJ databases">
        <authorList>
            <person name="Lavstsen T."/>
            <person name="Jespersen J.S."/>
        </authorList>
    </citation>
    <scope>NUCLEOTIDE SEQUENCE</scope>
    <source>
        <tissue evidence="2">Brain</tissue>
    </source>
</reference>
<protein>
    <recommendedName>
        <fullName evidence="3">CCHC-type domain-containing protein</fullName>
    </recommendedName>
</protein>
<dbReference type="Gene3D" id="4.10.60.10">
    <property type="entry name" value="Zinc finger, CCHC-type"/>
    <property type="match status" value="1"/>
</dbReference>
<evidence type="ECO:0008006" key="3">
    <source>
        <dbReference type="Google" id="ProtNLM"/>
    </source>
</evidence>
<feature type="non-terminal residue" evidence="2">
    <location>
        <position position="1"/>
    </location>
</feature>
<proteinExistence type="predicted"/>
<evidence type="ECO:0000256" key="1">
    <source>
        <dbReference type="SAM" id="MobiDB-lite"/>
    </source>
</evidence>
<sequence>VLERLVLYLNEQKVSTLSAAALLADEYKLTHRSWGPRADPGRSRRSSDTSSDSSDLPECFYCHEKGNLIRDCFRLKRKNRKSVNPPSPKPMAACAVVSDGLDNCETAPGSQPGDSPREGLCHPHHDRFVIQFNYEAPL</sequence>
<accession>A0A1A8AHH4</accession>
<feature type="region of interest" description="Disordered" evidence="1">
    <location>
        <begin position="33"/>
        <end position="57"/>
    </location>
</feature>
<dbReference type="AlphaFoldDB" id="A0A1A8AHH4"/>
<name>A0A1A8AHH4_NOTFU</name>